<keyword evidence="4" id="KW-1185">Reference proteome</keyword>
<feature type="domain" description="UspA" evidence="2">
    <location>
        <begin position="152"/>
        <end position="289"/>
    </location>
</feature>
<dbReference type="Gene3D" id="3.40.50.620">
    <property type="entry name" value="HUPs"/>
    <property type="match status" value="2"/>
</dbReference>
<feature type="domain" description="UspA" evidence="2">
    <location>
        <begin position="9"/>
        <end position="143"/>
    </location>
</feature>
<organism evidence="3 4">
    <name type="scientific">Amycolatopsis tucumanensis</name>
    <dbReference type="NCBI Taxonomy" id="401106"/>
    <lineage>
        <taxon>Bacteria</taxon>
        <taxon>Bacillati</taxon>
        <taxon>Actinomycetota</taxon>
        <taxon>Actinomycetes</taxon>
        <taxon>Pseudonocardiales</taxon>
        <taxon>Pseudonocardiaceae</taxon>
        <taxon>Amycolatopsis</taxon>
    </lineage>
</organism>
<dbReference type="RefSeq" id="WP_237336518.1">
    <property type="nucleotide sequence ID" value="NZ_BAABCM010000001.1"/>
</dbReference>
<name>A0ABP7HH89_9PSEU</name>
<dbReference type="Pfam" id="PF00582">
    <property type="entry name" value="Usp"/>
    <property type="match status" value="2"/>
</dbReference>
<comment type="similarity">
    <text evidence="1">Belongs to the universal stress protein A family.</text>
</comment>
<comment type="caution">
    <text evidence="3">The sequence shown here is derived from an EMBL/GenBank/DDBJ whole genome shotgun (WGS) entry which is preliminary data.</text>
</comment>
<accession>A0ABP7HH89</accession>
<dbReference type="PANTHER" id="PTHR46268:SF6">
    <property type="entry name" value="UNIVERSAL STRESS PROTEIN UP12"/>
    <property type="match status" value="1"/>
</dbReference>
<sequence length="289" mass="30203">MVESIEPAVLAAVDGSPAALNAVRWAAREASLRHLPLRLVHVCTLPPAPSTAPGGGGLVESRLEQGHRWLGEAHGQARAAEPGIEIHTRLRTGAAAAALIEEAATARLAVLGSRGLGGFPGLLLGSVSSALAAHGPCPVVVVRDALPPERGPIVVGVDASTSSDAAIAFAFDTAGRRQAPLVALHTWTDMSLGETWSVLPIDVEYDEVAEDERRLLAERLAGWREKYPDVPLALRTVRDRPVRGLLAAARGAQLVVVGSRGRHAFDGMGLGSTSQALLHHCPCPVAVVR</sequence>
<evidence type="ECO:0000259" key="2">
    <source>
        <dbReference type="Pfam" id="PF00582"/>
    </source>
</evidence>
<proteinExistence type="inferred from homology"/>
<evidence type="ECO:0000256" key="1">
    <source>
        <dbReference type="ARBA" id="ARBA00008791"/>
    </source>
</evidence>
<evidence type="ECO:0000313" key="3">
    <source>
        <dbReference type="EMBL" id="GAA3794740.1"/>
    </source>
</evidence>
<dbReference type="SUPFAM" id="SSF52402">
    <property type="entry name" value="Adenine nucleotide alpha hydrolases-like"/>
    <property type="match status" value="2"/>
</dbReference>
<dbReference type="InterPro" id="IPR006016">
    <property type="entry name" value="UspA"/>
</dbReference>
<evidence type="ECO:0000313" key="4">
    <source>
        <dbReference type="Proteomes" id="UP001501624"/>
    </source>
</evidence>
<dbReference type="EMBL" id="BAABCM010000001">
    <property type="protein sequence ID" value="GAA3794740.1"/>
    <property type="molecule type" value="Genomic_DNA"/>
</dbReference>
<dbReference type="PRINTS" id="PR01438">
    <property type="entry name" value="UNVRSLSTRESS"/>
</dbReference>
<dbReference type="Proteomes" id="UP001501624">
    <property type="component" value="Unassembled WGS sequence"/>
</dbReference>
<reference evidence="4" key="1">
    <citation type="journal article" date="2019" name="Int. J. Syst. Evol. Microbiol.">
        <title>The Global Catalogue of Microorganisms (GCM) 10K type strain sequencing project: providing services to taxonomists for standard genome sequencing and annotation.</title>
        <authorList>
            <consortium name="The Broad Institute Genomics Platform"/>
            <consortium name="The Broad Institute Genome Sequencing Center for Infectious Disease"/>
            <person name="Wu L."/>
            <person name="Ma J."/>
        </authorList>
    </citation>
    <scope>NUCLEOTIDE SEQUENCE [LARGE SCALE GENOMIC DNA]</scope>
    <source>
        <strain evidence="4">JCM 17017</strain>
    </source>
</reference>
<dbReference type="InterPro" id="IPR014729">
    <property type="entry name" value="Rossmann-like_a/b/a_fold"/>
</dbReference>
<protein>
    <submittedName>
        <fullName evidence="3">Universal stress protein</fullName>
    </submittedName>
</protein>
<dbReference type="InterPro" id="IPR006015">
    <property type="entry name" value="Universal_stress_UspA"/>
</dbReference>
<dbReference type="PANTHER" id="PTHR46268">
    <property type="entry name" value="STRESS RESPONSE PROTEIN NHAX"/>
    <property type="match status" value="1"/>
</dbReference>
<gene>
    <name evidence="3" type="ORF">GCM10022380_09620</name>
</gene>